<dbReference type="EMBL" id="OC857792">
    <property type="protein sequence ID" value="CAD7625648.1"/>
    <property type="molecule type" value="Genomic_DNA"/>
</dbReference>
<dbReference type="AlphaFoldDB" id="A0A7R9KPM7"/>
<evidence type="ECO:0000313" key="2">
    <source>
        <dbReference type="Proteomes" id="UP000759131"/>
    </source>
</evidence>
<dbReference type="EMBL" id="CAJPIZ010003217">
    <property type="protein sequence ID" value="CAG2106078.1"/>
    <property type="molecule type" value="Genomic_DNA"/>
</dbReference>
<sequence>MKSVTRFEGYSEEWEERQRKEGRNRLLLISTKTFKLHDWDLSWNSNEFPEFTLCFEETLLVWIPCLLLWLLSLYELTVVHMLSSDAHFTGLVDSYWFVTRMLYFPVTMNPEETASFLSRVTFWWFNSMIFKGYKKPLATEDMWS</sequence>
<dbReference type="OrthoDB" id="6435726at2759"/>
<reference evidence="1" key="1">
    <citation type="submission" date="2020-11" db="EMBL/GenBank/DDBJ databases">
        <authorList>
            <person name="Tran Van P."/>
        </authorList>
    </citation>
    <scope>NUCLEOTIDE SEQUENCE</scope>
</reference>
<organism evidence="1">
    <name type="scientific">Medioppia subpectinata</name>
    <dbReference type="NCBI Taxonomy" id="1979941"/>
    <lineage>
        <taxon>Eukaryota</taxon>
        <taxon>Metazoa</taxon>
        <taxon>Ecdysozoa</taxon>
        <taxon>Arthropoda</taxon>
        <taxon>Chelicerata</taxon>
        <taxon>Arachnida</taxon>
        <taxon>Acari</taxon>
        <taxon>Acariformes</taxon>
        <taxon>Sarcoptiformes</taxon>
        <taxon>Oribatida</taxon>
        <taxon>Brachypylina</taxon>
        <taxon>Oppioidea</taxon>
        <taxon>Oppiidae</taxon>
        <taxon>Medioppia</taxon>
    </lineage>
</organism>
<accession>A0A7R9KPM7</accession>
<evidence type="ECO:0000313" key="1">
    <source>
        <dbReference type="EMBL" id="CAD7625648.1"/>
    </source>
</evidence>
<name>A0A7R9KPM7_9ACAR</name>
<keyword evidence="2" id="KW-1185">Reference proteome</keyword>
<dbReference type="Proteomes" id="UP000759131">
    <property type="component" value="Unassembled WGS sequence"/>
</dbReference>
<feature type="non-terminal residue" evidence="1">
    <location>
        <position position="1"/>
    </location>
</feature>
<protein>
    <submittedName>
        <fullName evidence="1">Uncharacterized protein</fullName>
    </submittedName>
</protein>
<gene>
    <name evidence="1" type="ORF">OSB1V03_LOCUS6081</name>
</gene>
<proteinExistence type="predicted"/>